<sequence length="77" mass="8343">MPPRRSRRSTASSPASRPWSPCWYAAPGDRNPYLNRSGSHGYRFGYADACSVALAQAFAEIARMAGAKFAVSESMDA</sequence>
<name>D8P3W5_RALSL</name>
<evidence type="ECO:0000313" key="1">
    <source>
        <dbReference type="EMBL" id="CBJ53601.1"/>
    </source>
</evidence>
<organism evidence="1">
    <name type="scientific">Ralstonia solanacearum CFBP2957</name>
    <dbReference type="NCBI Taxonomy" id="859656"/>
    <lineage>
        <taxon>Bacteria</taxon>
        <taxon>Pseudomonadati</taxon>
        <taxon>Pseudomonadota</taxon>
        <taxon>Betaproteobacteria</taxon>
        <taxon>Burkholderiales</taxon>
        <taxon>Burkholderiaceae</taxon>
        <taxon>Ralstonia</taxon>
        <taxon>Ralstonia solanacearum species complex</taxon>
    </lineage>
</organism>
<keyword evidence="1" id="KW-0614">Plasmid</keyword>
<proteinExistence type="predicted"/>
<accession>D8P3W5</accession>
<reference evidence="1" key="1">
    <citation type="journal article" date="2010" name="BMC Genomics">
        <title>Genomes of three tomato pathogens within the Ralstonia solanacearum species complex reveal significant evolutionary divergence.</title>
        <authorList>
            <person name="Remenant B."/>
            <person name="Coupat-Goutaland B."/>
            <person name="Guidot A."/>
            <person name="Cellier G."/>
            <person name="Wicker E."/>
            <person name="Allen C."/>
            <person name="Fegan M."/>
            <person name="Pruvost O."/>
            <person name="Elbaz M."/>
            <person name="Calteau A."/>
            <person name="Salvignol G."/>
            <person name="Mornico D."/>
            <person name="Mangenot S."/>
            <person name="Barbe V."/>
            <person name="Medigue C."/>
            <person name="Prior P."/>
        </authorList>
    </citation>
    <scope>NUCLEOTIDE SEQUENCE [LARGE SCALE GENOMIC DNA]</scope>
    <source>
        <strain evidence="1">CFBP2957</strain>
        <plasmid evidence="1">RCFBPv3_mp</plasmid>
    </source>
</reference>
<dbReference type="EMBL" id="FP885907">
    <property type="protein sequence ID" value="CBJ53601.1"/>
    <property type="molecule type" value="Genomic_DNA"/>
</dbReference>
<protein>
    <submittedName>
        <fullName evidence="1">Uncharacterized protein</fullName>
    </submittedName>
</protein>
<reference evidence="1" key="2">
    <citation type="submission" date="2010-02" db="EMBL/GenBank/DDBJ databases">
        <authorList>
            <person name="Genoscope - CEA"/>
        </authorList>
    </citation>
    <scope>NUCLEOTIDE SEQUENCE</scope>
    <source>
        <strain evidence="1">CFBP2957</strain>
        <plasmid evidence="1">RCFBPv3_mp</plasmid>
    </source>
</reference>
<geneLocation type="plasmid" evidence="1">
    <name>RCFBPv3_mp</name>
</geneLocation>
<dbReference type="AlphaFoldDB" id="D8P3W5"/>
<gene>
    <name evidence="1" type="ORF">RCFBP_mp20173</name>
</gene>